<evidence type="ECO:0000313" key="9">
    <source>
        <dbReference type="Proteomes" id="UP000184368"/>
    </source>
</evidence>
<evidence type="ECO:0000259" key="7">
    <source>
        <dbReference type="Pfam" id="PF14322"/>
    </source>
</evidence>
<keyword evidence="3" id="KW-0732">Signal</keyword>
<gene>
    <name evidence="8" type="ORF">SAMN05444008_103145</name>
</gene>
<comment type="subcellular location">
    <subcellularLocation>
        <location evidence="1">Cell outer membrane</location>
    </subcellularLocation>
</comment>
<dbReference type="SUPFAM" id="SSF48452">
    <property type="entry name" value="TPR-like"/>
    <property type="match status" value="1"/>
</dbReference>
<evidence type="ECO:0000256" key="5">
    <source>
        <dbReference type="ARBA" id="ARBA00023237"/>
    </source>
</evidence>
<evidence type="ECO:0000256" key="1">
    <source>
        <dbReference type="ARBA" id="ARBA00004442"/>
    </source>
</evidence>
<organism evidence="8 9">
    <name type="scientific">Cnuella takakiae</name>
    <dbReference type="NCBI Taxonomy" id="1302690"/>
    <lineage>
        <taxon>Bacteria</taxon>
        <taxon>Pseudomonadati</taxon>
        <taxon>Bacteroidota</taxon>
        <taxon>Chitinophagia</taxon>
        <taxon>Chitinophagales</taxon>
        <taxon>Chitinophagaceae</taxon>
        <taxon>Cnuella</taxon>
    </lineage>
</organism>
<comment type="similarity">
    <text evidence="2">Belongs to the SusD family.</text>
</comment>
<keyword evidence="5" id="KW-0998">Cell outer membrane</keyword>
<dbReference type="GO" id="GO:0009279">
    <property type="term" value="C:cell outer membrane"/>
    <property type="evidence" value="ECO:0007669"/>
    <property type="project" value="UniProtKB-SubCell"/>
</dbReference>
<keyword evidence="4" id="KW-0472">Membrane</keyword>
<dbReference type="EMBL" id="FQUO01000003">
    <property type="protein sequence ID" value="SHE84855.1"/>
    <property type="molecule type" value="Genomic_DNA"/>
</dbReference>
<protein>
    <submittedName>
        <fullName evidence="8">Starch-binding associating with outer membrane</fullName>
    </submittedName>
</protein>
<name>A0A1M4WUI2_9BACT</name>
<dbReference type="PROSITE" id="PS51257">
    <property type="entry name" value="PROKAR_LIPOPROTEIN"/>
    <property type="match status" value="1"/>
</dbReference>
<dbReference type="Gene3D" id="1.25.40.390">
    <property type="match status" value="1"/>
</dbReference>
<feature type="domain" description="RagB/SusD" evidence="6">
    <location>
        <begin position="273"/>
        <end position="579"/>
    </location>
</feature>
<dbReference type="RefSeq" id="WP_073040632.1">
    <property type="nucleotide sequence ID" value="NZ_FQUO01000003.1"/>
</dbReference>
<evidence type="ECO:0000256" key="2">
    <source>
        <dbReference type="ARBA" id="ARBA00006275"/>
    </source>
</evidence>
<dbReference type="AlphaFoldDB" id="A0A1M4WUI2"/>
<sequence>MNHKFLRTSLVAAAMGVGLYACKSEFLEPVPQGIYSEQQLTNKQGLNGMLINTYATLDGQESTQSGGASNWEWGSIRGGDAYKGTEPSDRVDDNPIMRYEVTSNNPIVLTKWNATFDGIGQANVVLRVLANVKDMTDAEKVQAEAEARFLRGHHHFEGKKVFGNIPYIDEKVTDFKVPNTDASGNYVNIWPQIEADFKFAFEKLDEKKANKGRANKWAAAAYLAKVYMYQNKFAEAKALFDQIVTQGKNAQGVPYALTTTYQENFRVTSENNPETVFAIQFSYGDGTNTNGNYDNSLNYPHSPSTPGAGCCGFFQPSQNLVNSFRTSAAGLPMPDTYDNADVTSDEALTSTDAFTPYAGTLDPRLDHTVGRRGIPYLDWGLHPGRAWIRQASYGGPFSPKKHVFQKADVGTTGGSVGWGWNNTALNYTIIRYADVLLMAAEAEIEVGSMEKAREYINRVRARAAASPVKLASGADAANYSVGLYTAPFASKDEARKAVRFERKLELGMEGHRFFDLLRWGIADTEINNAYLAKETTRRASALGGAKFTKGVSEYMPIPLFAISQSIKDGKPTLKQNPGY</sequence>
<evidence type="ECO:0000313" key="8">
    <source>
        <dbReference type="EMBL" id="SHE84855.1"/>
    </source>
</evidence>
<dbReference type="InterPro" id="IPR012944">
    <property type="entry name" value="SusD_RagB_dom"/>
</dbReference>
<proteinExistence type="inferred from homology"/>
<dbReference type="InterPro" id="IPR033985">
    <property type="entry name" value="SusD-like_N"/>
</dbReference>
<keyword evidence="9" id="KW-1185">Reference proteome</keyword>
<dbReference type="Pfam" id="PF07980">
    <property type="entry name" value="SusD_RagB"/>
    <property type="match status" value="1"/>
</dbReference>
<evidence type="ECO:0000256" key="4">
    <source>
        <dbReference type="ARBA" id="ARBA00023136"/>
    </source>
</evidence>
<dbReference type="InterPro" id="IPR011990">
    <property type="entry name" value="TPR-like_helical_dom_sf"/>
</dbReference>
<dbReference type="Pfam" id="PF14322">
    <property type="entry name" value="SusD-like_3"/>
    <property type="match status" value="1"/>
</dbReference>
<dbReference type="OrthoDB" id="9792139at2"/>
<dbReference type="Proteomes" id="UP000184368">
    <property type="component" value="Unassembled WGS sequence"/>
</dbReference>
<accession>A0A1M4WUI2</accession>
<evidence type="ECO:0000259" key="6">
    <source>
        <dbReference type="Pfam" id="PF07980"/>
    </source>
</evidence>
<evidence type="ECO:0000256" key="3">
    <source>
        <dbReference type="ARBA" id="ARBA00022729"/>
    </source>
</evidence>
<feature type="domain" description="SusD-like N-terminal" evidence="7">
    <location>
        <begin position="98"/>
        <end position="228"/>
    </location>
</feature>
<dbReference type="STRING" id="1302690.BUE76_06670"/>
<reference evidence="8 9" key="1">
    <citation type="submission" date="2016-11" db="EMBL/GenBank/DDBJ databases">
        <authorList>
            <person name="Jaros S."/>
            <person name="Januszkiewicz K."/>
            <person name="Wedrychowicz H."/>
        </authorList>
    </citation>
    <scope>NUCLEOTIDE SEQUENCE [LARGE SCALE GENOMIC DNA]</scope>
    <source>
        <strain evidence="8 9">DSM 26897</strain>
    </source>
</reference>